<dbReference type="EMBL" id="JALLAZ020001417">
    <property type="protein sequence ID" value="KAL3775323.1"/>
    <property type="molecule type" value="Genomic_DNA"/>
</dbReference>
<evidence type="ECO:0000313" key="2">
    <source>
        <dbReference type="EMBL" id="KAL3775323.1"/>
    </source>
</evidence>
<feature type="compositionally biased region" description="Low complexity" evidence="1">
    <location>
        <begin position="73"/>
        <end position="85"/>
    </location>
</feature>
<evidence type="ECO:0000256" key="1">
    <source>
        <dbReference type="SAM" id="MobiDB-lite"/>
    </source>
</evidence>
<reference evidence="2 3" key="1">
    <citation type="submission" date="2024-10" db="EMBL/GenBank/DDBJ databases">
        <title>Updated reference genomes for cyclostephanoid diatoms.</title>
        <authorList>
            <person name="Roberts W.R."/>
            <person name="Alverson A.J."/>
        </authorList>
    </citation>
    <scope>NUCLEOTIDE SEQUENCE [LARGE SCALE GENOMIC DNA]</scope>
    <source>
        <strain evidence="2 3">AJA276-08</strain>
    </source>
</reference>
<proteinExistence type="predicted"/>
<comment type="caution">
    <text evidence="2">The sequence shown here is derived from an EMBL/GenBank/DDBJ whole genome shotgun (WGS) entry which is preliminary data.</text>
</comment>
<name>A0ABD3NHA2_9STRA</name>
<evidence type="ECO:0000313" key="3">
    <source>
        <dbReference type="Proteomes" id="UP001530315"/>
    </source>
</evidence>
<accession>A0ABD3NHA2</accession>
<dbReference type="AlphaFoldDB" id="A0ABD3NHA2"/>
<gene>
    <name evidence="2" type="ORF">ACHAW5_005802</name>
</gene>
<sequence length="119" mass="12509">MGKVGKLGADKNTSGGQRLACERAGHHHKKIDNFRSAWSFFDQAKRCYTEWGSQLKVDSVTRQLDSLSDYAPGGQSSPSSSSSWSSGGGDQTPGDTCNLLLIKSDVGGGGVGKLDDGTI</sequence>
<organism evidence="2 3">
    <name type="scientific">Stephanodiscus triporus</name>
    <dbReference type="NCBI Taxonomy" id="2934178"/>
    <lineage>
        <taxon>Eukaryota</taxon>
        <taxon>Sar</taxon>
        <taxon>Stramenopiles</taxon>
        <taxon>Ochrophyta</taxon>
        <taxon>Bacillariophyta</taxon>
        <taxon>Coscinodiscophyceae</taxon>
        <taxon>Thalassiosirophycidae</taxon>
        <taxon>Stephanodiscales</taxon>
        <taxon>Stephanodiscaceae</taxon>
        <taxon>Stephanodiscus</taxon>
    </lineage>
</organism>
<feature type="region of interest" description="Disordered" evidence="1">
    <location>
        <begin position="66"/>
        <end position="97"/>
    </location>
</feature>
<keyword evidence="3" id="KW-1185">Reference proteome</keyword>
<dbReference type="Proteomes" id="UP001530315">
    <property type="component" value="Unassembled WGS sequence"/>
</dbReference>
<protein>
    <submittedName>
        <fullName evidence="2">Uncharacterized protein</fullName>
    </submittedName>
</protein>